<evidence type="ECO:0000313" key="2">
    <source>
        <dbReference type="Proteomes" id="UP001202180"/>
    </source>
</evidence>
<dbReference type="RefSeq" id="WP_248476177.1">
    <property type="nucleotide sequence ID" value="NZ_JALPRF010000001.1"/>
</dbReference>
<gene>
    <name evidence="1" type="ORF">M0L20_06295</name>
</gene>
<proteinExistence type="predicted"/>
<dbReference type="EMBL" id="JALPRF010000001">
    <property type="protein sequence ID" value="MCK8491456.1"/>
    <property type="molecule type" value="Genomic_DNA"/>
</dbReference>
<name>A0ABT0HH29_9BACT</name>
<sequence length="79" mass="9313">MTDHERIDELERQVAFLQAQQETHVTRLNQVLSRLTFLEARQYRLMRELGITPTMLDNTSTAQMDAQEILRTLPTNRLN</sequence>
<accession>A0ABT0HH29</accession>
<keyword evidence="2" id="KW-1185">Reference proteome</keyword>
<organism evidence="1 2">
    <name type="scientific">Spirosoma liriopis</name>
    <dbReference type="NCBI Taxonomy" id="2937440"/>
    <lineage>
        <taxon>Bacteria</taxon>
        <taxon>Pseudomonadati</taxon>
        <taxon>Bacteroidota</taxon>
        <taxon>Cytophagia</taxon>
        <taxon>Cytophagales</taxon>
        <taxon>Cytophagaceae</taxon>
        <taxon>Spirosoma</taxon>
    </lineage>
</organism>
<dbReference type="Proteomes" id="UP001202180">
    <property type="component" value="Unassembled WGS sequence"/>
</dbReference>
<evidence type="ECO:0000313" key="1">
    <source>
        <dbReference type="EMBL" id="MCK8491456.1"/>
    </source>
</evidence>
<protein>
    <submittedName>
        <fullName evidence="1">Uncharacterized protein</fullName>
    </submittedName>
</protein>
<comment type="caution">
    <text evidence="1">The sequence shown here is derived from an EMBL/GenBank/DDBJ whole genome shotgun (WGS) entry which is preliminary data.</text>
</comment>
<reference evidence="1 2" key="1">
    <citation type="submission" date="2022-04" db="EMBL/GenBank/DDBJ databases">
        <title>Spirosoma sp. strain RP8 genome sequencing and assembly.</title>
        <authorList>
            <person name="Jung Y."/>
        </authorList>
    </citation>
    <scope>NUCLEOTIDE SEQUENCE [LARGE SCALE GENOMIC DNA]</scope>
    <source>
        <strain evidence="1 2">RP8</strain>
    </source>
</reference>